<protein>
    <submittedName>
        <fullName evidence="1">Uncharacterized protein</fullName>
    </submittedName>
</protein>
<dbReference type="AlphaFoldDB" id="A0A8H7W8R7"/>
<sequence length="282" mass="31960">MPPRSHIYNHMAEHQLDQLGAEELRMAEARTQAVRNDGFATVAAIQSASQQKINEIVRLGAVEGQYLNDLYAEKEAAARDEGSAREREINGLGEAEADCIRDLYETKKDYAREEGNVREREWEGLGEREGNEIAEMYGNESRARVKAVEDAAKAKARELKGVEVENLNDMYATERDAKVEAVEAEHKASLKELKITKEHERKCITKMWAAESEARVLGVRAENQLRLEMLREESKLKMELMRQESAARRELDALKETECVVRSPSVVSKESSRVAGKRKRVS</sequence>
<evidence type="ECO:0000313" key="1">
    <source>
        <dbReference type="EMBL" id="KAG4415049.1"/>
    </source>
</evidence>
<evidence type="ECO:0000313" key="2">
    <source>
        <dbReference type="Proteomes" id="UP000664132"/>
    </source>
</evidence>
<proteinExistence type="predicted"/>
<dbReference type="OrthoDB" id="3557249at2759"/>
<dbReference type="EMBL" id="JAFJYH010000238">
    <property type="protein sequence ID" value="KAG4415049.1"/>
    <property type="molecule type" value="Genomic_DNA"/>
</dbReference>
<dbReference type="Proteomes" id="UP000664132">
    <property type="component" value="Unassembled WGS sequence"/>
</dbReference>
<accession>A0A8H7W8R7</accession>
<organism evidence="1 2">
    <name type="scientific">Cadophora malorum</name>
    <dbReference type="NCBI Taxonomy" id="108018"/>
    <lineage>
        <taxon>Eukaryota</taxon>
        <taxon>Fungi</taxon>
        <taxon>Dikarya</taxon>
        <taxon>Ascomycota</taxon>
        <taxon>Pezizomycotina</taxon>
        <taxon>Leotiomycetes</taxon>
        <taxon>Helotiales</taxon>
        <taxon>Ploettnerulaceae</taxon>
        <taxon>Cadophora</taxon>
    </lineage>
</organism>
<name>A0A8H7W8R7_9HELO</name>
<keyword evidence="2" id="KW-1185">Reference proteome</keyword>
<comment type="caution">
    <text evidence="1">The sequence shown here is derived from an EMBL/GenBank/DDBJ whole genome shotgun (WGS) entry which is preliminary data.</text>
</comment>
<reference evidence="1" key="1">
    <citation type="submission" date="2021-02" db="EMBL/GenBank/DDBJ databases">
        <title>Genome sequence Cadophora malorum strain M34.</title>
        <authorList>
            <person name="Stefanovic E."/>
            <person name="Vu D."/>
            <person name="Scully C."/>
            <person name="Dijksterhuis J."/>
            <person name="Roader J."/>
            <person name="Houbraken J."/>
        </authorList>
    </citation>
    <scope>NUCLEOTIDE SEQUENCE</scope>
    <source>
        <strain evidence="1">M34</strain>
    </source>
</reference>
<gene>
    <name evidence="1" type="ORF">IFR04_011821</name>
</gene>